<dbReference type="KEGG" id="bcom:BAUCODRAFT_470341"/>
<evidence type="ECO:0000313" key="1">
    <source>
        <dbReference type="EMBL" id="EMC96316.1"/>
    </source>
</evidence>
<dbReference type="RefSeq" id="XP_007676448.1">
    <property type="nucleotide sequence ID" value="XM_007678258.1"/>
</dbReference>
<protein>
    <submittedName>
        <fullName evidence="1">Uncharacterized protein</fullName>
    </submittedName>
</protein>
<evidence type="ECO:0000313" key="2">
    <source>
        <dbReference type="Proteomes" id="UP000011761"/>
    </source>
</evidence>
<reference evidence="1 2" key="1">
    <citation type="journal article" date="2012" name="PLoS Pathog.">
        <title>Diverse lifestyles and strategies of plant pathogenesis encoded in the genomes of eighteen Dothideomycetes fungi.</title>
        <authorList>
            <person name="Ohm R.A."/>
            <person name="Feau N."/>
            <person name="Henrissat B."/>
            <person name="Schoch C.L."/>
            <person name="Horwitz B.A."/>
            <person name="Barry K.W."/>
            <person name="Condon B.J."/>
            <person name="Copeland A.C."/>
            <person name="Dhillon B."/>
            <person name="Glaser F."/>
            <person name="Hesse C.N."/>
            <person name="Kosti I."/>
            <person name="LaButti K."/>
            <person name="Lindquist E.A."/>
            <person name="Lucas S."/>
            <person name="Salamov A.A."/>
            <person name="Bradshaw R.E."/>
            <person name="Ciuffetti L."/>
            <person name="Hamelin R.C."/>
            <person name="Kema G.H.J."/>
            <person name="Lawrence C."/>
            <person name="Scott J.A."/>
            <person name="Spatafora J.W."/>
            <person name="Turgeon B.G."/>
            <person name="de Wit P.J.G.M."/>
            <person name="Zhong S."/>
            <person name="Goodwin S.B."/>
            <person name="Grigoriev I.V."/>
        </authorList>
    </citation>
    <scope>NUCLEOTIDE SEQUENCE [LARGE SCALE GENOMIC DNA]</scope>
    <source>
        <strain evidence="1 2">UAMH 10762</strain>
    </source>
</reference>
<organism evidence="1 2">
    <name type="scientific">Baudoinia panamericana (strain UAMH 10762)</name>
    <name type="common">Angels' share fungus</name>
    <name type="synonym">Baudoinia compniacensis (strain UAMH 10762)</name>
    <dbReference type="NCBI Taxonomy" id="717646"/>
    <lineage>
        <taxon>Eukaryota</taxon>
        <taxon>Fungi</taxon>
        <taxon>Dikarya</taxon>
        <taxon>Ascomycota</taxon>
        <taxon>Pezizomycotina</taxon>
        <taxon>Dothideomycetes</taxon>
        <taxon>Dothideomycetidae</taxon>
        <taxon>Mycosphaerellales</taxon>
        <taxon>Teratosphaeriaceae</taxon>
        <taxon>Baudoinia</taxon>
    </lineage>
</organism>
<dbReference type="AlphaFoldDB" id="M2MI34"/>
<dbReference type="HOGENOM" id="CLU_686935_0_0_1"/>
<accession>M2MI34</accession>
<dbReference type="EMBL" id="KB445555">
    <property type="protein sequence ID" value="EMC96316.1"/>
    <property type="molecule type" value="Genomic_DNA"/>
</dbReference>
<dbReference type="GeneID" id="19114658"/>
<sequence length="401" mass="44928">MESLSRLACLYRCMKREFTASRFKSFYNPSAANRGYSTAKRPMWWGKTAAQVLADEPSGLSLEDTMLQQYVPDPVAYSNVPCTYRLVNVRDDDIKERWSWKEPPPPDLDDDEHEIRPPMEFGHIGLWRQSIRDTFNTAQYGVDTNEIFIVVVRKNRKSAEQGEIVSADQIDMSLEDIAARFADDVDKVRFDITLYRARRPRNEAGCIPNTLARYIPANAKGSDMRTNRESVDTEIANSNMPAEKVGSKIGPEDGSLPPGSPCHGATTFPRVSESNAFGGGAQDTSELELLHKTPDLQRRLHANVEDAIDDSPDVGEDADHLLAEYMMEDTEVLLAQYRKKKRSGSHAGDAQDLARCRVLADKLLELPDDLVLNQEARLEKTLADPPKMVKVKGGRKGGNKE</sequence>
<gene>
    <name evidence="1" type="ORF">BAUCODRAFT_470341</name>
</gene>
<name>M2MI34_BAUPA</name>
<dbReference type="Proteomes" id="UP000011761">
    <property type="component" value="Unassembled WGS sequence"/>
</dbReference>
<proteinExistence type="predicted"/>
<keyword evidence="2" id="KW-1185">Reference proteome</keyword>